<evidence type="ECO:0000256" key="4">
    <source>
        <dbReference type="ARBA" id="ARBA00022759"/>
    </source>
</evidence>
<protein>
    <recommendedName>
        <fullName evidence="6">Putative mRNA interferase YoeB</fullName>
    </recommendedName>
</protein>
<evidence type="ECO:0000313" key="8">
    <source>
        <dbReference type="Proteomes" id="UP000831290"/>
    </source>
</evidence>
<dbReference type="InterPro" id="IPR009614">
    <property type="entry name" value="YoeB_toxin"/>
</dbReference>
<dbReference type="GO" id="GO:0045892">
    <property type="term" value="P:negative regulation of DNA-templated transcription"/>
    <property type="evidence" value="ECO:0007669"/>
    <property type="project" value="TreeGrafter"/>
</dbReference>
<sequence length="92" mass="10842">MNIDFTAYGWKDFTYWLENDIDTALKIKELIKAIKQNPFKGIGKPEPLKHGLKGFWSRRINGEHRLVYQVSGKKGVDQKCIIIQCRFHYDNK</sequence>
<dbReference type="AlphaFoldDB" id="A0A9E7CYD7"/>
<organism evidence="7 8">
    <name type="scientific">Abyssalbus ytuae</name>
    <dbReference type="NCBI Taxonomy" id="2926907"/>
    <lineage>
        <taxon>Bacteria</taxon>
        <taxon>Pseudomonadati</taxon>
        <taxon>Bacteroidota</taxon>
        <taxon>Flavobacteriia</taxon>
        <taxon>Flavobacteriales</taxon>
        <taxon>Flavobacteriaceae</taxon>
        <taxon>Abyssalbus</taxon>
    </lineage>
</organism>
<dbReference type="NCBIfam" id="TIGR02116">
    <property type="entry name" value="toxin_Txe_YoeB"/>
    <property type="match status" value="1"/>
</dbReference>
<evidence type="ECO:0000256" key="1">
    <source>
        <dbReference type="ARBA" id="ARBA00008172"/>
    </source>
</evidence>
<dbReference type="RefSeq" id="WP_255841750.1">
    <property type="nucleotide sequence ID" value="NZ_CP094358.1"/>
</dbReference>
<dbReference type="GO" id="GO:0006401">
    <property type="term" value="P:RNA catabolic process"/>
    <property type="evidence" value="ECO:0007669"/>
    <property type="project" value="InterPro"/>
</dbReference>
<dbReference type="SUPFAM" id="SSF143011">
    <property type="entry name" value="RelE-like"/>
    <property type="match status" value="1"/>
</dbReference>
<dbReference type="PANTHER" id="PTHR38039">
    <property type="entry name" value="TOXIN YOEB"/>
    <property type="match status" value="1"/>
</dbReference>
<dbReference type="GO" id="GO:0004519">
    <property type="term" value="F:endonuclease activity"/>
    <property type="evidence" value="ECO:0007669"/>
    <property type="project" value="UniProtKB-KW"/>
</dbReference>
<dbReference type="EMBL" id="CP094358">
    <property type="protein sequence ID" value="UOB16540.1"/>
    <property type="molecule type" value="Genomic_DNA"/>
</dbReference>
<keyword evidence="8" id="KW-1185">Reference proteome</keyword>
<dbReference type="InterPro" id="IPR035093">
    <property type="entry name" value="RelE/ParE_toxin_dom_sf"/>
</dbReference>
<reference evidence="7" key="1">
    <citation type="submission" date="2022-03" db="EMBL/GenBank/DDBJ databases">
        <title>Description of Abyssus ytuae gen. nov., sp. nov., a novel member of the family Flavobacteriaceae isolated from the sediment of Mariana Trench.</title>
        <authorList>
            <person name="Zhang J."/>
            <person name="Xu X."/>
        </authorList>
    </citation>
    <scope>NUCLEOTIDE SEQUENCE</scope>
    <source>
        <strain evidence="7">MT3330</strain>
    </source>
</reference>
<dbReference type="Pfam" id="PF06769">
    <property type="entry name" value="YoeB_toxin"/>
    <property type="match status" value="1"/>
</dbReference>
<evidence type="ECO:0000256" key="6">
    <source>
        <dbReference type="ARBA" id="ARBA00030388"/>
    </source>
</evidence>
<dbReference type="Gene3D" id="3.30.2310.20">
    <property type="entry name" value="RelE-like"/>
    <property type="match status" value="1"/>
</dbReference>
<keyword evidence="3" id="KW-0540">Nuclease</keyword>
<evidence type="ECO:0000313" key="7">
    <source>
        <dbReference type="EMBL" id="UOB16540.1"/>
    </source>
</evidence>
<keyword evidence="5" id="KW-0378">Hydrolase</keyword>
<name>A0A9E7CYD7_9FLAO</name>
<accession>A0A9E7CYD7</accession>
<proteinExistence type="inferred from homology"/>
<dbReference type="GO" id="GO:0016787">
    <property type="term" value="F:hydrolase activity"/>
    <property type="evidence" value="ECO:0007669"/>
    <property type="project" value="UniProtKB-KW"/>
</dbReference>
<evidence type="ECO:0000256" key="3">
    <source>
        <dbReference type="ARBA" id="ARBA00022722"/>
    </source>
</evidence>
<keyword evidence="2" id="KW-1277">Toxin-antitoxin system</keyword>
<keyword evidence="4" id="KW-0255">Endonuclease</keyword>
<evidence type="ECO:0000256" key="2">
    <source>
        <dbReference type="ARBA" id="ARBA00022649"/>
    </source>
</evidence>
<comment type="similarity">
    <text evidence="1">Belongs to the YoeB family.</text>
</comment>
<dbReference type="KEGG" id="fbm:MQE35_12425"/>
<dbReference type="PANTHER" id="PTHR38039:SF1">
    <property type="entry name" value="TOXIN YOEB"/>
    <property type="match status" value="1"/>
</dbReference>
<evidence type="ECO:0000256" key="5">
    <source>
        <dbReference type="ARBA" id="ARBA00022801"/>
    </source>
</evidence>
<dbReference type="Proteomes" id="UP000831290">
    <property type="component" value="Chromosome"/>
</dbReference>
<gene>
    <name evidence="7" type="ORF">MQE35_12425</name>
</gene>